<comment type="caution">
    <text evidence="1">The sequence shown here is derived from an EMBL/GenBank/DDBJ whole genome shotgun (WGS) entry which is preliminary data.</text>
</comment>
<organism evidence="1">
    <name type="scientific">bioreactor metagenome</name>
    <dbReference type="NCBI Taxonomy" id="1076179"/>
    <lineage>
        <taxon>unclassified sequences</taxon>
        <taxon>metagenomes</taxon>
        <taxon>ecological metagenomes</taxon>
    </lineage>
</organism>
<dbReference type="EMBL" id="VSSQ01022394">
    <property type="protein sequence ID" value="MPM68680.1"/>
    <property type="molecule type" value="Genomic_DNA"/>
</dbReference>
<sequence>MGRNILRGVNSHGPELENIEMRLMDTNTFLLEDDRSFGVKLNSNDKNQE</sequence>
<gene>
    <name evidence="1" type="ORF">SDC9_115614</name>
</gene>
<evidence type="ECO:0000313" key="1">
    <source>
        <dbReference type="EMBL" id="MPM68680.1"/>
    </source>
</evidence>
<name>A0A645BTC8_9ZZZZ</name>
<accession>A0A645BTC8</accession>
<reference evidence="1" key="1">
    <citation type="submission" date="2019-08" db="EMBL/GenBank/DDBJ databases">
        <authorList>
            <person name="Kucharzyk K."/>
            <person name="Murdoch R.W."/>
            <person name="Higgins S."/>
            <person name="Loffler F."/>
        </authorList>
    </citation>
    <scope>NUCLEOTIDE SEQUENCE</scope>
</reference>
<protein>
    <submittedName>
        <fullName evidence="1">Uncharacterized protein</fullName>
    </submittedName>
</protein>
<proteinExistence type="predicted"/>
<dbReference type="AlphaFoldDB" id="A0A645BTC8"/>